<protein>
    <submittedName>
        <fullName evidence="2">Carboxypeptidase regulatory-like domain-containing protein</fullName>
    </submittedName>
</protein>
<accession>A0ABW8JYA4</accession>
<dbReference type="Proteomes" id="UP001620460">
    <property type="component" value="Unassembled WGS sequence"/>
</dbReference>
<feature type="chain" id="PRO_5047424681" evidence="1">
    <location>
        <begin position="31"/>
        <end position="845"/>
    </location>
</feature>
<evidence type="ECO:0000313" key="3">
    <source>
        <dbReference type="Proteomes" id="UP001620460"/>
    </source>
</evidence>
<dbReference type="PROSITE" id="PS51318">
    <property type="entry name" value="TAT"/>
    <property type="match status" value="1"/>
</dbReference>
<dbReference type="RefSeq" id="WP_404635637.1">
    <property type="nucleotide sequence ID" value="NZ_JADIKM010000006.1"/>
</dbReference>
<dbReference type="InterPro" id="IPR013783">
    <property type="entry name" value="Ig-like_fold"/>
</dbReference>
<comment type="caution">
    <text evidence="2">The sequence shown here is derived from an EMBL/GenBank/DDBJ whole genome shotgun (WGS) entry which is preliminary data.</text>
</comment>
<dbReference type="EMBL" id="JADIKM010000006">
    <property type="protein sequence ID" value="MFK2905843.1"/>
    <property type="molecule type" value="Genomic_DNA"/>
</dbReference>
<dbReference type="InterPro" id="IPR006311">
    <property type="entry name" value="TAT_signal"/>
</dbReference>
<name>A0ABW8JYA4_9GAMM</name>
<organism evidence="2 3">
    <name type="scientific">Dyella ginsengisoli</name>
    <dbReference type="NCBI Taxonomy" id="363848"/>
    <lineage>
        <taxon>Bacteria</taxon>
        <taxon>Pseudomonadati</taxon>
        <taxon>Pseudomonadota</taxon>
        <taxon>Gammaproteobacteria</taxon>
        <taxon>Lysobacterales</taxon>
        <taxon>Rhodanobacteraceae</taxon>
        <taxon>Dyella</taxon>
    </lineage>
</organism>
<sequence length="845" mass="89973">MIAPPLRARRRRLLAFAFVLAAGLPLAAAAQTGAATADAATNAPRKLLAGLTVNDRPAGVDLDLLDRGHGHYSANLDQFATAIQSRVIARDRGVALPTPLGEAAIPAAAIQTIDGARYVGIGTLARALAGRIRFDQGEFALAVTLPWTPGATPDATDTGGASREAPDIRAPAASLSAIHSEAYFTRQDGRDSLATLTDLQGALGPGAWRTRLLTSSPGGRQSMQDYGWMLDRGRSRLYLGHSQLALDPLLPYANLTGAQYAWSNRPDLSYGDTLANNQLVATQTLGGQSLSGHDAPPGGIAELRVDGKVLARTAIRLDGSWSFRNVTLRGSEFAQVALYERFGDGTPSRVITIDGATSPRALPGGTLVSYAGLGVDGNPLDRAIGTHGLGGFYQMRWGFSDRLTVDASAQRAGGRDYGATNAIVGLGALGTWGIGVARSGSASAWSMQGDGQRGMWFWNAYARRYGANYFPGVAAVQSDRYGELGAHLSARLNVSLVGRDASDPFADRRYVFVKPAADWAMTDRFSVSARPDYNGLYTYAANWDVRNDTRVMLTRYVGISQLELAHALDGGLQLDLSVTRDPQRGTRYAQTLSGLWTRGHPVSWTASVLESTSRIGYLLDAATEAIPGLSMHVQLYNDPTRGPSGSGSGTTFQLSLVADFAVTPSGLARGSFNAAAARRGGISGKVTGQLPEGVRWADLAGVRVLVDGRPAGQLDARGHYLVSDLAPGVYRLQMDPENLPIDLQPPARQPLVEVRSGATTRADFAMQLRLGMAGKLIDANGRPMASAVVRVLDADGRLVTSVRSNTLGYYRVDQLAPGTYIVQSGEARRQVRLDRRFVYGQDLQP</sequence>
<gene>
    <name evidence="2" type="ORF">ISP17_17925</name>
</gene>
<keyword evidence="3" id="KW-1185">Reference proteome</keyword>
<evidence type="ECO:0000313" key="2">
    <source>
        <dbReference type="EMBL" id="MFK2905843.1"/>
    </source>
</evidence>
<dbReference type="Gene3D" id="2.60.40.1120">
    <property type="entry name" value="Carboxypeptidase-like, regulatory domain"/>
    <property type="match status" value="1"/>
</dbReference>
<reference evidence="2 3" key="1">
    <citation type="submission" date="2020-10" db="EMBL/GenBank/DDBJ databases">
        <title>Phylogeny of dyella-like bacteria.</title>
        <authorList>
            <person name="Fu J."/>
        </authorList>
    </citation>
    <scope>NUCLEOTIDE SEQUENCE [LARGE SCALE GENOMIC DNA]</scope>
    <source>
        <strain evidence="2 3">Gsoil3046</strain>
    </source>
</reference>
<dbReference type="SUPFAM" id="SSF49478">
    <property type="entry name" value="Cna protein B-type domain"/>
    <property type="match status" value="1"/>
</dbReference>
<proteinExistence type="predicted"/>
<evidence type="ECO:0000256" key="1">
    <source>
        <dbReference type="SAM" id="SignalP"/>
    </source>
</evidence>
<feature type="signal peptide" evidence="1">
    <location>
        <begin position="1"/>
        <end position="30"/>
    </location>
</feature>
<dbReference type="Gene3D" id="2.60.40.10">
    <property type="entry name" value="Immunoglobulins"/>
    <property type="match status" value="1"/>
</dbReference>
<dbReference type="Pfam" id="PF13620">
    <property type="entry name" value="CarboxypepD_reg"/>
    <property type="match status" value="1"/>
</dbReference>
<keyword evidence="1" id="KW-0732">Signal</keyword>